<feature type="region of interest" description="Disordered" evidence="5">
    <location>
        <begin position="138"/>
        <end position="170"/>
    </location>
</feature>
<feature type="domain" description="BZIP" evidence="6">
    <location>
        <begin position="348"/>
        <end position="411"/>
    </location>
</feature>
<keyword evidence="2" id="KW-0805">Transcription regulation</keyword>
<dbReference type="Gene3D" id="1.20.5.170">
    <property type="match status" value="1"/>
</dbReference>
<sequence length="420" mass="45741">MNNDNPFIQTSTHPSTSFETALLLPDLFEHHIINSLSFNPNPFNNKTNNNDQLINPSSCSEHYLHHPSSHFGFQIPPSPQLPPAVDRPSDIHLAPLQFDNGLTINNLDPLLLNPNNNNNNNNLSNSIDCWIDFTGGDSSCSPSSSSGSTTTSPTGSALTDPPASTASNHTVPSSLIVDHHPVAVQQQQQQQSYWISPEQAPQPLLPPPPPPPPPPHAPPAAINSQVIPGRRTSYKRQCTRKTEQSLSLIEPSARSSSSSASSSPPPSDSSCSPSPSTSSSCQEPLSKSKPKNKKKNTNIKKKKKKSSSSQQPKPSTSDPKDGPTSSSNDHHTNNGTAARKKMMVKKKGEGRNEFLERNRLAASRSRAKKKTYQQFLEDQAGRLEAEQARLHAIIHNLILEKDHLKSLVQAHSLATSHIHL</sequence>
<name>A0A5B0QTH9_PUCGR</name>
<feature type="compositionally biased region" description="Low complexity" evidence="5">
    <location>
        <begin position="138"/>
        <end position="156"/>
    </location>
</feature>
<dbReference type="InterPro" id="IPR051027">
    <property type="entry name" value="bZIP_transcription_factors"/>
</dbReference>
<gene>
    <name evidence="7" type="ORF">PGT21_004341</name>
</gene>
<feature type="compositionally biased region" description="Low complexity" evidence="5">
    <location>
        <begin position="307"/>
        <end position="317"/>
    </location>
</feature>
<evidence type="ECO:0000256" key="5">
    <source>
        <dbReference type="SAM" id="MobiDB-lite"/>
    </source>
</evidence>
<dbReference type="GO" id="GO:0005634">
    <property type="term" value="C:nucleus"/>
    <property type="evidence" value="ECO:0007669"/>
    <property type="project" value="UniProtKB-SubCell"/>
</dbReference>
<accession>A0A5B0QTH9</accession>
<feature type="compositionally biased region" description="Basic residues" evidence="5">
    <location>
        <begin position="288"/>
        <end position="306"/>
    </location>
</feature>
<dbReference type="OrthoDB" id="295274at2759"/>
<keyword evidence="4" id="KW-0539">Nucleus</keyword>
<evidence type="ECO:0000313" key="7">
    <source>
        <dbReference type="EMBL" id="KAA1116195.1"/>
    </source>
</evidence>
<dbReference type="PANTHER" id="PTHR19304">
    <property type="entry name" value="CYCLIC-AMP RESPONSE ELEMENT BINDING PROTEIN"/>
    <property type="match status" value="1"/>
</dbReference>
<feature type="region of interest" description="Disordered" evidence="5">
    <location>
        <begin position="198"/>
        <end position="353"/>
    </location>
</feature>
<dbReference type="GO" id="GO:0003700">
    <property type="term" value="F:DNA-binding transcription factor activity"/>
    <property type="evidence" value="ECO:0007669"/>
    <property type="project" value="InterPro"/>
</dbReference>
<dbReference type="EMBL" id="VSWC01000003">
    <property type="protein sequence ID" value="KAA1116195.1"/>
    <property type="molecule type" value="Genomic_DNA"/>
</dbReference>
<protein>
    <recommendedName>
        <fullName evidence="6">BZIP domain-containing protein</fullName>
    </recommendedName>
</protein>
<keyword evidence="8" id="KW-1185">Reference proteome</keyword>
<dbReference type="SUPFAM" id="SSF57959">
    <property type="entry name" value="Leucine zipper domain"/>
    <property type="match status" value="1"/>
</dbReference>
<evidence type="ECO:0000256" key="2">
    <source>
        <dbReference type="ARBA" id="ARBA00023015"/>
    </source>
</evidence>
<comment type="caution">
    <text evidence="7">The sequence shown here is derived from an EMBL/GenBank/DDBJ whole genome shotgun (WGS) entry which is preliminary data.</text>
</comment>
<comment type="subcellular location">
    <subcellularLocation>
        <location evidence="1">Nucleus</location>
    </subcellularLocation>
</comment>
<evidence type="ECO:0000313" key="8">
    <source>
        <dbReference type="Proteomes" id="UP000324748"/>
    </source>
</evidence>
<evidence type="ECO:0000259" key="6">
    <source>
        <dbReference type="PROSITE" id="PS50217"/>
    </source>
</evidence>
<feature type="compositionally biased region" description="Low complexity" evidence="5">
    <location>
        <begin position="245"/>
        <end position="287"/>
    </location>
</feature>
<evidence type="ECO:0000256" key="4">
    <source>
        <dbReference type="ARBA" id="ARBA00023242"/>
    </source>
</evidence>
<organism evidence="7 8">
    <name type="scientific">Puccinia graminis f. sp. tritici</name>
    <dbReference type="NCBI Taxonomy" id="56615"/>
    <lineage>
        <taxon>Eukaryota</taxon>
        <taxon>Fungi</taxon>
        <taxon>Dikarya</taxon>
        <taxon>Basidiomycota</taxon>
        <taxon>Pucciniomycotina</taxon>
        <taxon>Pucciniomycetes</taxon>
        <taxon>Pucciniales</taxon>
        <taxon>Pucciniaceae</taxon>
        <taxon>Puccinia</taxon>
    </lineage>
</organism>
<dbReference type="PROSITE" id="PS50217">
    <property type="entry name" value="BZIP"/>
    <property type="match status" value="1"/>
</dbReference>
<proteinExistence type="predicted"/>
<reference evidence="7 8" key="1">
    <citation type="submission" date="2019-05" db="EMBL/GenBank/DDBJ databases">
        <title>Emergence of the Ug99 lineage of the wheat stem rust pathogen through somatic hybridization.</title>
        <authorList>
            <person name="Li F."/>
            <person name="Upadhyaya N.M."/>
            <person name="Sperschneider J."/>
            <person name="Matny O."/>
            <person name="Nguyen-Phuc H."/>
            <person name="Mago R."/>
            <person name="Raley C."/>
            <person name="Miller M.E."/>
            <person name="Silverstein K.A.T."/>
            <person name="Henningsen E."/>
            <person name="Hirsch C.D."/>
            <person name="Visser B."/>
            <person name="Pretorius Z.A."/>
            <person name="Steffenson B.J."/>
            <person name="Schwessinger B."/>
            <person name="Dodds P.N."/>
            <person name="Figueroa M."/>
        </authorList>
    </citation>
    <scope>NUCLEOTIDE SEQUENCE [LARGE SCALE GENOMIC DNA]</scope>
    <source>
        <strain evidence="7">21-0</strain>
    </source>
</reference>
<dbReference type="SMART" id="SM00338">
    <property type="entry name" value="BRLZ"/>
    <property type="match status" value="1"/>
</dbReference>
<evidence type="ECO:0000256" key="1">
    <source>
        <dbReference type="ARBA" id="ARBA00004123"/>
    </source>
</evidence>
<dbReference type="InterPro" id="IPR004827">
    <property type="entry name" value="bZIP"/>
</dbReference>
<keyword evidence="3" id="KW-0804">Transcription</keyword>
<dbReference type="CDD" id="cd14687">
    <property type="entry name" value="bZIP_ATF2"/>
    <property type="match status" value="1"/>
</dbReference>
<dbReference type="AlphaFoldDB" id="A0A5B0QTH9"/>
<dbReference type="InterPro" id="IPR046347">
    <property type="entry name" value="bZIP_sf"/>
</dbReference>
<dbReference type="Pfam" id="PF00170">
    <property type="entry name" value="bZIP_1"/>
    <property type="match status" value="1"/>
</dbReference>
<evidence type="ECO:0000256" key="3">
    <source>
        <dbReference type="ARBA" id="ARBA00023163"/>
    </source>
</evidence>
<feature type="compositionally biased region" description="Pro residues" evidence="5">
    <location>
        <begin position="203"/>
        <end position="218"/>
    </location>
</feature>
<dbReference type="Proteomes" id="UP000324748">
    <property type="component" value="Unassembled WGS sequence"/>
</dbReference>